<dbReference type="Proteomes" id="UP000324800">
    <property type="component" value="Unassembled WGS sequence"/>
</dbReference>
<protein>
    <submittedName>
        <fullName evidence="2">Uncharacterized protein</fullName>
    </submittedName>
</protein>
<evidence type="ECO:0000313" key="3">
    <source>
        <dbReference type="Proteomes" id="UP000324800"/>
    </source>
</evidence>
<comment type="caution">
    <text evidence="2">The sequence shown here is derived from an EMBL/GenBank/DDBJ whole genome shotgun (WGS) entry which is preliminary data.</text>
</comment>
<evidence type="ECO:0000313" key="2">
    <source>
        <dbReference type="EMBL" id="KAA6382695.1"/>
    </source>
</evidence>
<evidence type="ECO:0000256" key="1">
    <source>
        <dbReference type="SAM" id="Coils"/>
    </source>
</evidence>
<gene>
    <name evidence="2" type="ORF">EZS28_021777</name>
</gene>
<dbReference type="AlphaFoldDB" id="A0A5J4VJM9"/>
<name>A0A5J4VJM9_9EUKA</name>
<sequence>MDLAVLSDNNARSENILNDLVKDELIVKRDTQKIEDLIEYVKEQTQALPSERIELNIFWYQKQIRDLCQQLDRQQQEKVEKERLQEAQKQFEELKEEVEQKRRDVEQSTKEDEQLFQGIISRYNTSIAECKQINEHLLRMILEADEAAKMLNKNASTLESK</sequence>
<accession>A0A5J4VJM9</accession>
<organism evidence="2 3">
    <name type="scientific">Streblomastix strix</name>
    <dbReference type="NCBI Taxonomy" id="222440"/>
    <lineage>
        <taxon>Eukaryota</taxon>
        <taxon>Metamonada</taxon>
        <taxon>Preaxostyla</taxon>
        <taxon>Oxymonadida</taxon>
        <taxon>Streblomastigidae</taxon>
        <taxon>Streblomastix</taxon>
    </lineage>
</organism>
<dbReference type="EMBL" id="SNRW01006639">
    <property type="protein sequence ID" value="KAA6382695.1"/>
    <property type="molecule type" value="Genomic_DNA"/>
</dbReference>
<feature type="coiled-coil region" evidence="1">
    <location>
        <begin position="64"/>
        <end position="115"/>
    </location>
</feature>
<keyword evidence="1" id="KW-0175">Coiled coil</keyword>
<reference evidence="2 3" key="1">
    <citation type="submission" date="2019-03" db="EMBL/GenBank/DDBJ databases">
        <title>Single cell metagenomics reveals metabolic interactions within the superorganism composed of flagellate Streblomastix strix and complex community of Bacteroidetes bacteria on its surface.</title>
        <authorList>
            <person name="Treitli S.C."/>
            <person name="Kolisko M."/>
            <person name="Husnik F."/>
            <person name="Keeling P."/>
            <person name="Hampl V."/>
        </authorList>
    </citation>
    <scope>NUCLEOTIDE SEQUENCE [LARGE SCALE GENOMIC DNA]</scope>
    <source>
        <strain evidence="2">ST1C</strain>
    </source>
</reference>
<proteinExistence type="predicted"/>